<feature type="chain" id="PRO_5026830182" evidence="1">
    <location>
        <begin position="22"/>
        <end position="98"/>
    </location>
</feature>
<dbReference type="Gene3D" id="3.10.450.40">
    <property type="match status" value="1"/>
</dbReference>
<name>A0A6N8EFR2_9GAMM</name>
<comment type="caution">
    <text evidence="3">The sequence shown here is derived from an EMBL/GenBank/DDBJ whole genome shotgun (WGS) entry which is preliminary data.</text>
</comment>
<dbReference type="InterPro" id="IPR025711">
    <property type="entry name" value="PepSY"/>
</dbReference>
<sequence>MKRHIPILLLALVSAAGTAVAGESVSNALASADAQISLTQAISAAEQHVDGRAAFAEYEQEKDQWVYEVFVLKDKTVMEVMVDPTSGAVISATEASDE</sequence>
<dbReference type="AlphaFoldDB" id="A0A6N8EFR2"/>
<dbReference type="Proteomes" id="UP000434044">
    <property type="component" value="Unassembled WGS sequence"/>
</dbReference>
<reference evidence="3 4" key="1">
    <citation type="submission" date="2019-11" db="EMBL/GenBank/DDBJ databases">
        <title>Whole-genome sequence of the anaerobic purple sulfur bacterium Allochromatium palmeri DSM 15591.</title>
        <authorList>
            <person name="Kyndt J.A."/>
            <person name="Meyer T.E."/>
        </authorList>
    </citation>
    <scope>NUCLEOTIDE SEQUENCE [LARGE SCALE GENOMIC DNA]</scope>
    <source>
        <strain evidence="3 4">DSM 15591</strain>
    </source>
</reference>
<evidence type="ECO:0000256" key="1">
    <source>
        <dbReference type="SAM" id="SignalP"/>
    </source>
</evidence>
<feature type="domain" description="PepSY" evidence="2">
    <location>
        <begin position="36"/>
        <end position="91"/>
    </location>
</feature>
<keyword evidence="4" id="KW-1185">Reference proteome</keyword>
<dbReference type="Pfam" id="PF03413">
    <property type="entry name" value="PepSY"/>
    <property type="match status" value="1"/>
</dbReference>
<evidence type="ECO:0000259" key="2">
    <source>
        <dbReference type="Pfam" id="PF03413"/>
    </source>
</evidence>
<organism evidence="3 4">
    <name type="scientific">Allochromatium palmeri</name>
    <dbReference type="NCBI Taxonomy" id="231048"/>
    <lineage>
        <taxon>Bacteria</taxon>
        <taxon>Pseudomonadati</taxon>
        <taxon>Pseudomonadota</taxon>
        <taxon>Gammaproteobacteria</taxon>
        <taxon>Chromatiales</taxon>
        <taxon>Chromatiaceae</taxon>
        <taxon>Allochromatium</taxon>
    </lineage>
</organism>
<protein>
    <submittedName>
        <fullName evidence="3">Peptidase M4</fullName>
    </submittedName>
</protein>
<dbReference type="EMBL" id="WNKT01000071">
    <property type="protein sequence ID" value="MTW23085.1"/>
    <property type="molecule type" value="Genomic_DNA"/>
</dbReference>
<dbReference type="RefSeq" id="WP_155451630.1">
    <property type="nucleotide sequence ID" value="NZ_WNKT01000071.1"/>
</dbReference>
<evidence type="ECO:0000313" key="4">
    <source>
        <dbReference type="Proteomes" id="UP000434044"/>
    </source>
</evidence>
<evidence type="ECO:0000313" key="3">
    <source>
        <dbReference type="EMBL" id="MTW23085.1"/>
    </source>
</evidence>
<gene>
    <name evidence="3" type="ORF">GJ668_18755</name>
</gene>
<dbReference type="OrthoDB" id="5608565at2"/>
<proteinExistence type="predicted"/>
<keyword evidence="1" id="KW-0732">Signal</keyword>
<feature type="signal peptide" evidence="1">
    <location>
        <begin position="1"/>
        <end position="21"/>
    </location>
</feature>
<accession>A0A6N8EFR2</accession>